<dbReference type="HAMAP" id="MF_01888">
    <property type="entry name" value="RraB"/>
    <property type="match status" value="1"/>
</dbReference>
<protein>
    <recommendedName>
        <fullName evidence="2">Regulator of ribonuclease activity B</fullName>
    </recommendedName>
</protein>
<dbReference type="RefSeq" id="WP_048693292.1">
    <property type="nucleotide sequence ID" value="NZ_KQ130494.1"/>
</dbReference>
<evidence type="ECO:0000256" key="1">
    <source>
        <dbReference type="ARBA" id="ARBA00022490"/>
    </source>
</evidence>
<dbReference type="SUPFAM" id="SSF89946">
    <property type="entry name" value="Hypothetical protein VC0424"/>
    <property type="match status" value="1"/>
</dbReference>
<dbReference type="EMBL" id="LAZL01000021">
    <property type="protein sequence ID" value="KMT64781.1"/>
    <property type="molecule type" value="Genomic_DNA"/>
</dbReference>
<organism evidence="4 5">
    <name type="scientific">Catenovulum maritimum</name>
    <dbReference type="NCBI Taxonomy" id="1513271"/>
    <lineage>
        <taxon>Bacteria</taxon>
        <taxon>Pseudomonadati</taxon>
        <taxon>Pseudomonadota</taxon>
        <taxon>Gammaproteobacteria</taxon>
        <taxon>Alteromonadales</taxon>
        <taxon>Alteromonadaceae</taxon>
        <taxon>Catenovulum</taxon>
    </lineage>
</organism>
<dbReference type="GO" id="GO:0005737">
    <property type="term" value="C:cytoplasm"/>
    <property type="evidence" value="ECO:0007669"/>
    <property type="project" value="UniProtKB-SubCell"/>
</dbReference>
<feature type="domain" description="Regulator of ribonuclease activity B" evidence="3">
    <location>
        <begin position="11"/>
        <end position="110"/>
    </location>
</feature>
<keyword evidence="1 2" id="KW-0963">Cytoplasm</keyword>
<dbReference type="GO" id="GO:0060698">
    <property type="term" value="F:endoribonuclease inhibitor activity"/>
    <property type="evidence" value="ECO:0007669"/>
    <property type="project" value="UniProtKB-UniRule"/>
</dbReference>
<dbReference type="InterPro" id="IPR009671">
    <property type="entry name" value="RraB_dom"/>
</dbReference>
<evidence type="ECO:0000313" key="5">
    <source>
        <dbReference type="Proteomes" id="UP000037600"/>
    </source>
</evidence>
<evidence type="ECO:0000259" key="3">
    <source>
        <dbReference type="Pfam" id="PF06877"/>
    </source>
</evidence>
<comment type="subunit">
    <text evidence="2">Interacts with the C-terminal region of Rne.</text>
</comment>
<comment type="subcellular location">
    <subcellularLocation>
        <location evidence="2">Cytoplasm</location>
    </subcellularLocation>
</comment>
<comment type="caution">
    <text evidence="4">The sequence shown here is derived from an EMBL/GenBank/DDBJ whole genome shotgun (WGS) entry which is preliminary data.</text>
</comment>
<dbReference type="InterPro" id="IPR036701">
    <property type="entry name" value="RraB-like_sf"/>
</dbReference>
<dbReference type="Proteomes" id="UP000037600">
    <property type="component" value="Unassembled WGS sequence"/>
</dbReference>
<dbReference type="AlphaFoldDB" id="A0A0J8JK01"/>
<dbReference type="Pfam" id="PF06877">
    <property type="entry name" value="RraB"/>
    <property type="match status" value="1"/>
</dbReference>
<dbReference type="Gene3D" id="3.30.70.970">
    <property type="entry name" value="RraB-like"/>
    <property type="match status" value="1"/>
</dbReference>
<comment type="function">
    <text evidence="2">Globally modulates RNA abundance by binding to RNase E (Rne) and regulating its endonucleolytic activity. Can modulate Rne action in a substrate-dependent manner by altering the composition of the degradosome.</text>
</comment>
<dbReference type="PATRIC" id="fig|1513271.3.peg.2678"/>
<evidence type="ECO:0000256" key="2">
    <source>
        <dbReference type="HAMAP-Rule" id="MF_01888"/>
    </source>
</evidence>
<evidence type="ECO:0000313" key="4">
    <source>
        <dbReference type="EMBL" id="KMT64781.1"/>
    </source>
</evidence>
<dbReference type="OrthoDB" id="7065464at2"/>
<gene>
    <name evidence="2" type="primary">rraB</name>
    <name evidence="4" type="ORF">XM47_13055</name>
</gene>
<keyword evidence="5" id="KW-1185">Reference proteome</keyword>
<sequence length="117" mass="13299">MEYLDDPIGFNKMVVESLLADGSDPDAIYEIEHHFSSTDFDKLEKAAVAAFKLEVEVTDAEEFETDDGQIILAFDAITESKLDLDEINKQTEQMQKIADQVKVQYDGWGTEFIEIEE</sequence>
<dbReference type="GO" id="GO:0019899">
    <property type="term" value="F:enzyme binding"/>
    <property type="evidence" value="ECO:0007669"/>
    <property type="project" value="UniProtKB-UniRule"/>
</dbReference>
<name>A0A0J8JK01_9ALTE</name>
<dbReference type="PIRSF" id="PIRSF018193">
    <property type="entry name" value="UCP018193"/>
    <property type="match status" value="1"/>
</dbReference>
<dbReference type="InterPro" id="IPR016716">
    <property type="entry name" value="RraB"/>
</dbReference>
<comment type="similarity">
    <text evidence="2">Belongs to the RraB family.</text>
</comment>
<accession>A0A0J8JK01</accession>
<dbReference type="STRING" id="1513271.XM47_13055"/>
<proteinExistence type="inferred from homology"/>
<dbReference type="NCBIfam" id="NF008393">
    <property type="entry name" value="PRK11191.1"/>
    <property type="match status" value="1"/>
</dbReference>
<reference evidence="4 5" key="1">
    <citation type="submission" date="2015-04" db="EMBL/GenBank/DDBJ databases">
        <title>Draft Genome Sequence of the Novel Agar-Digesting Marine Bacterium Q1.</title>
        <authorList>
            <person name="Li Y."/>
            <person name="Li D."/>
            <person name="Chen G."/>
            <person name="Du Z."/>
        </authorList>
    </citation>
    <scope>NUCLEOTIDE SEQUENCE [LARGE SCALE GENOMIC DNA]</scope>
    <source>
        <strain evidence="4 5">Q1</strain>
    </source>
</reference>